<accession>A0A5K3FQN2</accession>
<proteinExistence type="predicted"/>
<reference evidence="1" key="1">
    <citation type="submission" date="2019-11" db="UniProtKB">
        <authorList>
            <consortium name="WormBaseParasite"/>
        </authorList>
    </citation>
    <scope>IDENTIFICATION</scope>
</reference>
<name>A0A5K3FQN2_MESCO</name>
<evidence type="ECO:0000313" key="1">
    <source>
        <dbReference type="WBParaSite" id="MCU_009731-RA"/>
    </source>
</evidence>
<organism evidence="1">
    <name type="scientific">Mesocestoides corti</name>
    <name type="common">Flatworm</name>
    <dbReference type="NCBI Taxonomy" id="53468"/>
    <lineage>
        <taxon>Eukaryota</taxon>
        <taxon>Metazoa</taxon>
        <taxon>Spiralia</taxon>
        <taxon>Lophotrochozoa</taxon>
        <taxon>Platyhelminthes</taxon>
        <taxon>Cestoda</taxon>
        <taxon>Eucestoda</taxon>
        <taxon>Cyclophyllidea</taxon>
        <taxon>Mesocestoididae</taxon>
        <taxon>Mesocestoides</taxon>
    </lineage>
</organism>
<dbReference type="WBParaSite" id="MCU_009731-RA">
    <property type="protein sequence ID" value="MCU_009731-RA"/>
    <property type="gene ID" value="MCU_009731"/>
</dbReference>
<dbReference type="AlphaFoldDB" id="A0A5K3FQN2"/>
<protein>
    <submittedName>
        <fullName evidence="1">Secreted protein</fullName>
    </submittedName>
</protein>
<sequence>MGEIWRTPSTQTCRYVSSTSGLANHRFFSDNRRSRENSAATIKEDDNFELSPVNAHCCSTSRATAWLAAFVVVAAAATRSINASCHFFKPSFPHPFLLLLLHHCTCTHICSFGQFDSPIICVRTQAVLSTVLWEPKHVWHSVDCV</sequence>